<accession>A0AAN7UUX8</accession>
<proteinExistence type="predicted"/>
<evidence type="ECO:0000313" key="1">
    <source>
        <dbReference type="EMBL" id="KAK5633693.1"/>
    </source>
</evidence>
<dbReference type="AlphaFoldDB" id="A0AAN7UUX8"/>
<organism evidence="1 2">
    <name type="scientific">Xylaria bambusicola</name>
    <dbReference type="NCBI Taxonomy" id="326684"/>
    <lineage>
        <taxon>Eukaryota</taxon>
        <taxon>Fungi</taxon>
        <taxon>Dikarya</taxon>
        <taxon>Ascomycota</taxon>
        <taxon>Pezizomycotina</taxon>
        <taxon>Sordariomycetes</taxon>
        <taxon>Xylariomycetidae</taxon>
        <taxon>Xylariales</taxon>
        <taxon>Xylariaceae</taxon>
        <taxon>Xylaria</taxon>
    </lineage>
</organism>
<sequence>MTNVFVTWPEVAMSRYDQDLIMTNITAGWIICPAQYRRWRVRVQNFLVCVQANAVIEIGVRDEQTAVGNALVGIHNVLAKAKPFFNDEKPTLAVYYKVAGAL</sequence>
<dbReference type="EMBL" id="JAWHQM010000035">
    <property type="protein sequence ID" value="KAK5633693.1"/>
    <property type="molecule type" value="Genomic_DNA"/>
</dbReference>
<reference evidence="1 2" key="1">
    <citation type="submission" date="2023-10" db="EMBL/GenBank/DDBJ databases">
        <title>Draft genome sequence of Xylaria bambusicola isolate GMP-LS, the root and basal stem rot pathogen of sugarcane in Indonesia.</title>
        <authorList>
            <person name="Selvaraj P."/>
            <person name="Muralishankar V."/>
            <person name="Muruganantham S."/>
            <person name="Sp S."/>
            <person name="Haryani S."/>
            <person name="Lau K.J.X."/>
            <person name="Naqvi N.I."/>
        </authorList>
    </citation>
    <scope>NUCLEOTIDE SEQUENCE [LARGE SCALE GENOMIC DNA]</scope>
    <source>
        <strain evidence="1">GMP-LS</strain>
    </source>
</reference>
<protein>
    <submittedName>
        <fullName evidence="1">Uncharacterized protein</fullName>
    </submittedName>
</protein>
<dbReference type="Proteomes" id="UP001305414">
    <property type="component" value="Unassembled WGS sequence"/>
</dbReference>
<comment type="caution">
    <text evidence="1">The sequence shown here is derived from an EMBL/GenBank/DDBJ whole genome shotgun (WGS) entry which is preliminary data.</text>
</comment>
<gene>
    <name evidence="1" type="ORF">RRF57_009407</name>
</gene>
<evidence type="ECO:0000313" key="2">
    <source>
        <dbReference type="Proteomes" id="UP001305414"/>
    </source>
</evidence>
<keyword evidence="2" id="KW-1185">Reference proteome</keyword>
<name>A0AAN7UUX8_9PEZI</name>